<dbReference type="SUPFAM" id="SSF55781">
    <property type="entry name" value="GAF domain-like"/>
    <property type="match status" value="1"/>
</dbReference>
<evidence type="ECO:0000313" key="3">
    <source>
        <dbReference type="EMBL" id="MBE4907827.1"/>
    </source>
</evidence>
<dbReference type="PANTHER" id="PTHR45138:SF9">
    <property type="entry name" value="DIGUANYLATE CYCLASE DGCM-RELATED"/>
    <property type="match status" value="1"/>
</dbReference>
<feature type="transmembrane region" description="Helical" evidence="1">
    <location>
        <begin position="95"/>
        <end position="115"/>
    </location>
</feature>
<keyword evidence="1" id="KW-0812">Transmembrane</keyword>
<feature type="transmembrane region" description="Helical" evidence="1">
    <location>
        <begin position="34"/>
        <end position="53"/>
    </location>
</feature>
<feature type="transmembrane region" description="Helical" evidence="1">
    <location>
        <begin position="6"/>
        <end position="22"/>
    </location>
</feature>
<keyword evidence="1" id="KW-1133">Transmembrane helix</keyword>
<dbReference type="RefSeq" id="WP_193535303.1">
    <property type="nucleotide sequence ID" value="NZ_JADCLJ010000018.1"/>
</dbReference>
<reference evidence="3 4" key="1">
    <citation type="submission" date="2020-10" db="EMBL/GenBank/DDBJ databases">
        <title>Bacillus sp. HD4P25, an endophyte from a halophyte.</title>
        <authorList>
            <person name="Sun J.-Q."/>
        </authorList>
    </citation>
    <scope>NUCLEOTIDE SEQUENCE [LARGE SCALE GENOMIC DNA]</scope>
    <source>
        <strain evidence="3 4">YIM 93174</strain>
    </source>
</reference>
<dbReference type="SUPFAM" id="SSF55073">
    <property type="entry name" value="Nucleotide cyclase"/>
    <property type="match status" value="1"/>
</dbReference>
<proteinExistence type="predicted"/>
<dbReference type="CDD" id="cd01949">
    <property type="entry name" value="GGDEF"/>
    <property type="match status" value="1"/>
</dbReference>
<dbReference type="InterPro" id="IPR050469">
    <property type="entry name" value="Diguanylate_Cyclase"/>
</dbReference>
<dbReference type="NCBIfam" id="TIGR00254">
    <property type="entry name" value="GGDEF"/>
    <property type="match status" value="1"/>
</dbReference>
<dbReference type="EMBL" id="JADCLJ010000018">
    <property type="protein sequence ID" value="MBE4907827.1"/>
    <property type="molecule type" value="Genomic_DNA"/>
</dbReference>
<accession>A0ABR9QH45</accession>
<feature type="transmembrane region" description="Helical" evidence="1">
    <location>
        <begin position="59"/>
        <end position="88"/>
    </location>
</feature>
<dbReference type="Pfam" id="PF00990">
    <property type="entry name" value="GGDEF"/>
    <property type="match status" value="1"/>
</dbReference>
<feature type="domain" description="GGDEF" evidence="2">
    <location>
        <begin position="371"/>
        <end position="507"/>
    </location>
</feature>
<dbReference type="PROSITE" id="PS50887">
    <property type="entry name" value="GGDEF"/>
    <property type="match status" value="1"/>
</dbReference>
<dbReference type="Gene3D" id="3.30.70.270">
    <property type="match status" value="1"/>
</dbReference>
<keyword evidence="4" id="KW-1185">Reference proteome</keyword>
<dbReference type="InterPro" id="IPR029787">
    <property type="entry name" value="Nucleotide_cyclase"/>
</dbReference>
<dbReference type="Proteomes" id="UP001516662">
    <property type="component" value="Unassembled WGS sequence"/>
</dbReference>
<dbReference type="SMART" id="SM00267">
    <property type="entry name" value="GGDEF"/>
    <property type="match status" value="1"/>
</dbReference>
<gene>
    <name evidence="3" type="ORF">IMZ08_07140</name>
</gene>
<evidence type="ECO:0000256" key="1">
    <source>
        <dbReference type="SAM" id="Phobius"/>
    </source>
</evidence>
<sequence length="512" mass="58201">MNTLDIQLFLYIFVLTIFINFLRFKVSTFINKWILLFSSLLIVLLDTLLYGSLHTGWLLLMFIGISVLCFKRIGGLVSVGISWLITIVQSGHSNLLMLMSYLLFAICFYFVLIVIENFKKERNDYLQKLIVNSKQLNVFREVSFSMQQTRQLQKLLQMILTSVTAGYGLGFNRAMILLMNDEGNMLKGIMGTGPMSAAEGYATWENLTKHKYKLNDLIEIKEKEQETDQLLNERVKRLEIALDEPNFLNRTLETGLPLHIKKIDESDEILVNFIRVFSMSELAVFPLITQGKKVGVLIIDNPVNKRPITPDGIDSVIPLANQAAVAIEQSHLYRKVEEMALRDGLTGLYNQRAFQLQLVENYPTEEKDENNVLSLIILDIDFFKHFNDKNGHLLGNEVLMQLAEVINETIRPRDLAFRFGGEEFVVLLPATYQDEARLIAEQLRKNVESTAFPNGEKQPNGRLTISLGVSSTMSVKSSNPHYLVDEADKALYRAKETGKNKVVMGEGAKSED</sequence>
<dbReference type="Gene3D" id="3.30.450.40">
    <property type="match status" value="1"/>
</dbReference>
<evidence type="ECO:0000313" key="4">
    <source>
        <dbReference type="Proteomes" id="UP001516662"/>
    </source>
</evidence>
<dbReference type="SMART" id="SM00065">
    <property type="entry name" value="GAF"/>
    <property type="match status" value="1"/>
</dbReference>
<name>A0ABR9QH45_9BACI</name>
<dbReference type="Pfam" id="PF01590">
    <property type="entry name" value="GAF"/>
    <property type="match status" value="1"/>
</dbReference>
<keyword evidence="1" id="KW-0472">Membrane</keyword>
<dbReference type="InterPro" id="IPR003018">
    <property type="entry name" value="GAF"/>
</dbReference>
<dbReference type="InterPro" id="IPR043128">
    <property type="entry name" value="Rev_trsase/Diguanyl_cyclase"/>
</dbReference>
<comment type="caution">
    <text evidence="3">The sequence shown here is derived from an EMBL/GenBank/DDBJ whole genome shotgun (WGS) entry which is preliminary data.</text>
</comment>
<dbReference type="PANTHER" id="PTHR45138">
    <property type="entry name" value="REGULATORY COMPONENTS OF SENSORY TRANSDUCTION SYSTEM"/>
    <property type="match status" value="1"/>
</dbReference>
<dbReference type="InterPro" id="IPR029016">
    <property type="entry name" value="GAF-like_dom_sf"/>
</dbReference>
<organism evidence="3 4">
    <name type="scientific">Litchfieldia luteola</name>
    <dbReference type="NCBI Taxonomy" id="682179"/>
    <lineage>
        <taxon>Bacteria</taxon>
        <taxon>Bacillati</taxon>
        <taxon>Bacillota</taxon>
        <taxon>Bacilli</taxon>
        <taxon>Bacillales</taxon>
        <taxon>Bacillaceae</taxon>
        <taxon>Litchfieldia</taxon>
    </lineage>
</organism>
<dbReference type="InterPro" id="IPR000160">
    <property type="entry name" value="GGDEF_dom"/>
</dbReference>
<evidence type="ECO:0000259" key="2">
    <source>
        <dbReference type="PROSITE" id="PS50887"/>
    </source>
</evidence>
<protein>
    <submittedName>
        <fullName evidence="3">Sensor domain-containing diguanylate cyclase</fullName>
    </submittedName>
</protein>